<dbReference type="GO" id="GO:0006952">
    <property type="term" value="P:defense response"/>
    <property type="evidence" value="ECO:0007669"/>
    <property type="project" value="UniProtKB-KW"/>
</dbReference>
<dbReference type="InterPro" id="IPR055414">
    <property type="entry name" value="LRR_R13L4/SHOC2-like"/>
</dbReference>
<dbReference type="Pfam" id="PF23598">
    <property type="entry name" value="LRR_14"/>
    <property type="match status" value="2"/>
</dbReference>
<dbReference type="Gene3D" id="1.10.10.10">
    <property type="entry name" value="Winged helix-like DNA-binding domain superfamily/Winged helix DNA-binding domain"/>
    <property type="match status" value="1"/>
</dbReference>
<dbReference type="Gene3D" id="3.40.50.300">
    <property type="entry name" value="P-loop containing nucleotide triphosphate hydrolases"/>
    <property type="match status" value="1"/>
</dbReference>
<dbReference type="EMBL" id="CAMGYJ010000008">
    <property type="protein sequence ID" value="CAI0468891.1"/>
    <property type="molecule type" value="Genomic_DNA"/>
</dbReference>
<keyword evidence="3" id="KW-0611">Plant defense</keyword>
<sequence>MEPIASSSSSSSSSTCSTLPSLLPAREYEVFLSFRGFDVRNTFSDHLYASLSRSKIRAFRDEEELPKGEEISPSLIRAIGESKIYIPIFSENYASSKWCLQELAQMVECCKREKGHLFLPIFYLVDPRDVRHQQGPYEQAFEQHAQKHSSHTVQGWKEALQVVGKMKGWHVTESNGQGVVINEVLSKIELHLRRIYRLVTDELVGIDTHVEEVVKLLNLGSNNPKVIGIHGMGGIGKTTLSKAVYNKISAQFDRCCFLEGVKETLTRNDGVISLQNKIISSILRQDYQVENMSEGINVIKERVCKHKLILVLDDVDDKFEFDQILGKLRDFSLESRFIFTTRNKRVLDFFVGCKIYEVGEMSPHYSLKLFSKHAFRTDHPPKEDAVISKEFVKVAAGLPLALKVMGSLLFHRERRFWEDKLKQFKGILSLESEVSKIMKISYDELTPTEKQIFLDIACLFIGSKKEALYNMWNACSFHPESGINTLVDRSLMKLDEDNRFWMHDHIRDLGRAIVQEEDIRHPHRRSRIWSEKDAMDLLRNNEVNNRAEVLMVDMLRWKNEVLTENEFKKLHWLRYLEVRKRSLTGDFSKILPNLCMLRLYVCDSTPANLNMKKLVVLDLESCGVEDNWRGWKEMQLAQKLAVINLRDCQELTRAPDLSQCVSLESINIEGCSAMKGALHIGNFKNLKTLKLVGTQITELTGDIRMLQKLEEIDARHTDLRGLPAGIDSLTSLKTLNLASEDEVTPHSMKVGRLPTSLKRLSISSRGEIPNLLELKELESLSFSRCYHLQIPEDIGELVNLKELIVWRSPLDALFPLKALPSSLTTLAVVDCGKLWRLPSLANLNKLTALNLKQLGAWEIRGLGELRALKTMEITDAPNLNKLDGLETLFHLTHLKLEGCGSLAKLPSLANLIKLQRLEIINCGQLKDKVTGLERLVSLEHLSFEGCTSIRKLPTDMSKLRKLEHLNVRRCTKLMEATGIEGLESLRLLDMSGCSSITKLGDLSGLKNLVELHMKKCTKLTRVTGIDRLETLRALKMSGCRSIKQLGDLSGLENLHTLDISGCIELTEVKGIERLPSLEYLWMSDCRSIKELGNLSGLRKLRQFHIRGCTELTEVKGLERLQSLEYLWMSDCRSIKELGDLSRMKKLREFDIRGCTQLAQVKGLEELKWLWDPRMDKRLKVKYLWERYGERQVNRVVRFAHEKHLRRRHSRNGAQPLSPGKT</sequence>
<evidence type="ECO:0000256" key="3">
    <source>
        <dbReference type="ARBA" id="ARBA00022821"/>
    </source>
</evidence>
<dbReference type="GO" id="GO:0043531">
    <property type="term" value="F:ADP binding"/>
    <property type="evidence" value="ECO:0007669"/>
    <property type="project" value="InterPro"/>
</dbReference>
<evidence type="ECO:0000259" key="5">
    <source>
        <dbReference type="PROSITE" id="PS50104"/>
    </source>
</evidence>
<dbReference type="SUPFAM" id="SSF52058">
    <property type="entry name" value="L domain-like"/>
    <property type="match status" value="2"/>
</dbReference>
<keyword evidence="2" id="KW-0677">Repeat</keyword>
<evidence type="ECO:0000313" key="7">
    <source>
        <dbReference type="Proteomes" id="UP001154282"/>
    </source>
</evidence>
<keyword evidence="7" id="KW-1185">Reference proteome</keyword>
<dbReference type="SMART" id="SM00367">
    <property type="entry name" value="LRR_CC"/>
    <property type="match status" value="5"/>
</dbReference>
<dbReference type="PANTHER" id="PTHR11017:SF570">
    <property type="entry name" value="DISEASE RESISTANCE PROTEIN (TIR-NBS CLASS)-RELATED"/>
    <property type="match status" value="1"/>
</dbReference>
<evidence type="ECO:0000313" key="6">
    <source>
        <dbReference type="EMBL" id="CAI0468891.1"/>
    </source>
</evidence>
<dbReference type="SUPFAM" id="SSF52540">
    <property type="entry name" value="P-loop containing nucleoside triphosphate hydrolases"/>
    <property type="match status" value="1"/>
</dbReference>
<dbReference type="PRINTS" id="PR00364">
    <property type="entry name" value="DISEASERSIST"/>
</dbReference>
<dbReference type="InterPro" id="IPR003593">
    <property type="entry name" value="AAA+_ATPase"/>
</dbReference>
<evidence type="ECO:0000256" key="1">
    <source>
        <dbReference type="ARBA" id="ARBA00022614"/>
    </source>
</evidence>
<keyword evidence="4" id="KW-0520">NAD</keyword>
<dbReference type="InterPro" id="IPR035897">
    <property type="entry name" value="Toll_tir_struct_dom_sf"/>
</dbReference>
<dbReference type="Pfam" id="PF23282">
    <property type="entry name" value="WHD_ROQ1"/>
    <property type="match status" value="1"/>
</dbReference>
<dbReference type="Gene3D" id="3.80.10.10">
    <property type="entry name" value="Ribonuclease Inhibitor"/>
    <property type="match status" value="4"/>
</dbReference>
<protein>
    <recommendedName>
        <fullName evidence="5">TIR domain-containing protein</fullName>
    </recommendedName>
</protein>
<dbReference type="InterPro" id="IPR058192">
    <property type="entry name" value="WHD_ROQ1-like"/>
</dbReference>
<evidence type="ECO:0000256" key="2">
    <source>
        <dbReference type="ARBA" id="ARBA00022737"/>
    </source>
</evidence>
<dbReference type="PANTHER" id="PTHR11017">
    <property type="entry name" value="LEUCINE-RICH REPEAT-CONTAINING PROTEIN"/>
    <property type="match status" value="1"/>
</dbReference>
<dbReference type="InterPro" id="IPR032675">
    <property type="entry name" value="LRR_dom_sf"/>
</dbReference>
<dbReference type="Pfam" id="PF00931">
    <property type="entry name" value="NB-ARC"/>
    <property type="match status" value="1"/>
</dbReference>
<name>A0AAV0PF54_9ROSI</name>
<dbReference type="FunFam" id="3.40.50.10140:FF:000007">
    <property type="entry name" value="Disease resistance protein (TIR-NBS-LRR class)"/>
    <property type="match status" value="1"/>
</dbReference>
<dbReference type="Gene3D" id="3.40.50.10140">
    <property type="entry name" value="Toll/interleukin-1 receptor homology (TIR) domain"/>
    <property type="match status" value="1"/>
</dbReference>
<dbReference type="GO" id="GO:0007165">
    <property type="term" value="P:signal transduction"/>
    <property type="evidence" value="ECO:0007669"/>
    <property type="project" value="InterPro"/>
</dbReference>
<dbReference type="InterPro" id="IPR002182">
    <property type="entry name" value="NB-ARC"/>
</dbReference>
<dbReference type="InterPro" id="IPR000157">
    <property type="entry name" value="TIR_dom"/>
</dbReference>
<gene>
    <name evidence="6" type="ORF">LITE_LOCUS37981</name>
</gene>
<dbReference type="SMART" id="SM00255">
    <property type="entry name" value="TIR"/>
    <property type="match status" value="1"/>
</dbReference>
<dbReference type="InterPro" id="IPR036388">
    <property type="entry name" value="WH-like_DNA-bd_sf"/>
</dbReference>
<dbReference type="SMART" id="SM00382">
    <property type="entry name" value="AAA"/>
    <property type="match status" value="1"/>
</dbReference>
<dbReference type="AlphaFoldDB" id="A0AAV0PF54"/>
<dbReference type="InterPro" id="IPR044974">
    <property type="entry name" value="Disease_R_plants"/>
</dbReference>
<dbReference type="InterPro" id="IPR027417">
    <property type="entry name" value="P-loop_NTPase"/>
</dbReference>
<comment type="caution">
    <text evidence="6">The sequence shown here is derived from an EMBL/GenBank/DDBJ whole genome shotgun (WGS) entry which is preliminary data.</text>
</comment>
<dbReference type="GO" id="GO:0051707">
    <property type="term" value="P:response to other organism"/>
    <property type="evidence" value="ECO:0007669"/>
    <property type="project" value="UniProtKB-ARBA"/>
</dbReference>
<organism evidence="6 7">
    <name type="scientific">Linum tenue</name>
    <dbReference type="NCBI Taxonomy" id="586396"/>
    <lineage>
        <taxon>Eukaryota</taxon>
        <taxon>Viridiplantae</taxon>
        <taxon>Streptophyta</taxon>
        <taxon>Embryophyta</taxon>
        <taxon>Tracheophyta</taxon>
        <taxon>Spermatophyta</taxon>
        <taxon>Magnoliopsida</taxon>
        <taxon>eudicotyledons</taxon>
        <taxon>Gunneridae</taxon>
        <taxon>Pentapetalae</taxon>
        <taxon>rosids</taxon>
        <taxon>fabids</taxon>
        <taxon>Malpighiales</taxon>
        <taxon>Linaceae</taxon>
        <taxon>Linum</taxon>
    </lineage>
</organism>
<proteinExistence type="predicted"/>
<dbReference type="Proteomes" id="UP001154282">
    <property type="component" value="Unassembled WGS sequence"/>
</dbReference>
<dbReference type="InterPro" id="IPR006553">
    <property type="entry name" value="Leu-rich_rpt_Cys-con_subtyp"/>
</dbReference>
<dbReference type="Gene3D" id="1.10.8.430">
    <property type="entry name" value="Helical domain of apoptotic protease-activating factors"/>
    <property type="match status" value="1"/>
</dbReference>
<dbReference type="SUPFAM" id="SSF52200">
    <property type="entry name" value="Toll/Interleukin receptor TIR domain"/>
    <property type="match status" value="1"/>
</dbReference>
<feature type="domain" description="TIR" evidence="5">
    <location>
        <begin position="26"/>
        <end position="188"/>
    </location>
</feature>
<dbReference type="InterPro" id="IPR042197">
    <property type="entry name" value="Apaf_helical"/>
</dbReference>
<dbReference type="PROSITE" id="PS50104">
    <property type="entry name" value="TIR"/>
    <property type="match status" value="1"/>
</dbReference>
<evidence type="ECO:0000256" key="4">
    <source>
        <dbReference type="ARBA" id="ARBA00023027"/>
    </source>
</evidence>
<keyword evidence="1" id="KW-0433">Leucine-rich repeat</keyword>
<dbReference type="Pfam" id="PF01582">
    <property type="entry name" value="TIR"/>
    <property type="match status" value="1"/>
</dbReference>
<dbReference type="Gene3D" id="3.40.1170.20">
    <property type="entry name" value="tRNA intron endonuclease, N-terminal domain"/>
    <property type="match status" value="1"/>
</dbReference>
<reference evidence="6" key="1">
    <citation type="submission" date="2022-08" db="EMBL/GenBank/DDBJ databases">
        <authorList>
            <person name="Gutierrez-Valencia J."/>
        </authorList>
    </citation>
    <scope>NUCLEOTIDE SEQUENCE</scope>
</reference>
<accession>A0AAV0PF54</accession>